<name>A0A545TBE1_9GAMM</name>
<dbReference type="InterPro" id="IPR020081">
    <property type="entry name" value="SsrA-bd_prot_CS"/>
</dbReference>
<evidence type="ECO:0000256" key="4">
    <source>
        <dbReference type="SAM" id="MobiDB-lite"/>
    </source>
</evidence>
<dbReference type="InterPro" id="IPR000037">
    <property type="entry name" value="SsrA-bd_prot"/>
</dbReference>
<dbReference type="Proteomes" id="UP000319732">
    <property type="component" value="Unassembled WGS sequence"/>
</dbReference>
<feature type="region of interest" description="Disordered" evidence="4">
    <location>
        <begin position="134"/>
        <end position="160"/>
    </location>
</feature>
<dbReference type="EMBL" id="VHSG01000016">
    <property type="protein sequence ID" value="TQV74528.1"/>
    <property type="molecule type" value="Genomic_DNA"/>
</dbReference>
<dbReference type="GO" id="GO:0070929">
    <property type="term" value="P:trans-translation"/>
    <property type="evidence" value="ECO:0007669"/>
    <property type="project" value="UniProtKB-UniRule"/>
</dbReference>
<dbReference type="InterPro" id="IPR023620">
    <property type="entry name" value="SmpB"/>
</dbReference>
<dbReference type="PANTHER" id="PTHR30308:SF2">
    <property type="entry name" value="SSRA-BINDING PROTEIN"/>
    <property type="match status" value="1"/>
</dbReference>
<dbReference type="RefSeq" id="WP_142905349.1">
    <property type="nucleotide sequence ID" value="NZ_ML660096.1"/>
</dbReference>
<dbReference type="NCBIfam" id="TIGR00086">
    <property type="entry name" value="smpB"/>
    <property type="match status" value="1"/>
</dbReference>
<gene>
    <name evidence="3 5" type="primary">smpB</name>
    <name evidence="5" type="ORF">FKG94_16060</name>
</gene>
<evidence type="ECO:0000313" key="5">
    <source>
        <dbReference type="EMBL" id="TQV74528.1"/>
    </source>
</evidence>
<keyword evidence="6" id="KW-1185">Reference proteome</keyword>
<organism evidence="5 6">
    <name type="scientific">Exilibacterium tricleocarpae</name>
    <dbReference type="NCBI Taxonomy" id="2591008"/>
    <lineage>
        <taxon>Bacteria</taxon>
        <taxon>Pseudomonadati</taxon>
        <taxon>Pseudomonadota</taxon>
        <taxon>Gammaproteobacteria</taxon>
        <taxon>Cellvibrionales</taxon>
        <taxon>Cellvibrionaceae</taxon>
        <taxon>Exilibacterium</taxon>
    </lineage>
</organism>
<evidence type="ECO:0000313" key="6">
    <source>
        <dbReference type="Proteomes" id="UP000319732"/>
    </source>
</evidence>
<reference evidence="5 6" key="1">
    <citation type="submission" date="2019-06" db="EMBL/GenBank/DDBJ databases">
        <title>Whole genome sequence for Cellvibrionaceae sp. R142.</title>
        <authorList>
            <person name="Wang G."/>
        </authorList>
    </citation>
    <scope>NUCLEOTIDE SEQUENCE [LARGE SCALE GENOMIC DNA]</scope>
    <source>
        <strain evidence="5 6">R142</strain>
    </source>
</reference>
<dbReference type="SUPFAM" id="SSF74982">
    <property type="entry name" value="Small protein B (SmpB)"/>
    <property type="match status" value="1"/>
</dbReference>
<protein>
    <recommendedName>
        <fullName evidence="3">SsrA-binding protein</fullName>
    </recommendedName>
    <alternativeName>
        <fullName evidence="3">Small protein B</fullName>
    </alternativeName>
</protein>
<dbReference type="Gene3D" id="2.40.280.10">
    <property type="match status" value="1"/>
</dbReference>
<evidence type="ECO:0000256" key="3">
    <source>
        <dbReference type="HAMAP-Rule" id="MF_00023"/>
    </source>
</evidence>
<feature type="compositionally biased region" description="Basic and acidic residues" evidence="4">
    <location>
        <begin position="134"/>
        <end position="153"/>
    </location>
</feature>
<dbReference type="PROSITE" id="PS01317">
    <property type="entry name" value="SSRP"/>
    <property type="match status" value="1"/>
</dbReference>
<sequence length="160" mass="18458">MAKKSKKSAPDNTIAQNKKARFDYQLLEKLEAGVSLQGWEVKSLRAGKGQLTDSYVLFKDDEAWLLGAQIQPLSSASTHFVTDPTRTRKLLLKRKEIAKLRQATEQKGYTVVATALYWKQHLVKCQIALGKGKQLHDKRQTEKERDWNREKQRVMSHTHR</sequence>
<proteinExistence type="inferred from homology"/>
<dbReference type="Pfam" id="PF01668">
    <property type="entry name" value="SmpB"/>
    <property type="match status" value="1"/>
</dbReference>
<dbReference type="HAMAP" id="MF_00023">
    <property type="entry name" value="SmpB"/>
    <property type="match status" value="1"/>
</dbReference>
<evidence type="ECO:0000256" key="1">
    <source>
        <dbReference type="ARBA" id="ARBA00022490"/>
    </source>
</evidence>
<accession>A0A545TBE1</accession>
<evidence type="ECO:0000256" key="2">
    <source>
        <dbReference type="ARBA" id="ARBA00022884"/>
    </source>
</evidence>
<dbReference type="GO" id="GO:0005829">
    <property type="term" value="C:cytosol"/>
    <property type="evidence" value="ECO:0007669"/>
    <property type="project" value="TreeGrafter"/>
</dbReference>
<dbReference type="GO" id="GO:0070930">
    <property type="term" value="P:trans-translation-dependent protein tagging"/>
    <property type="evidence" value="ECO:0007669"/>
    <property type="project" value="TreeGrafter"/>
</dbReference>
<dbReference type="PANTHER" id="PTHR30308">
    <property type="entry name" value="TMRNA-BINDING COMPONENT OF TRANS-TRANSLATION TAGGING COMPLEX"/>
    <property type="match status" value="1"/>
</dbReference>
<keyword evidence="1 3" id="KW-0963">Cytoplasm</keyword>
<keyword evidence="2 3" id="KW-0694">RNA-binding</keyword>
<comment type="similarity">
    <text evidence="3">Belongs to the SmpB family.</text>
</comment>
<dbReference type="AlphaFoldDB" id="A0A545TBE1"/>
<dbReference type="OrthoDB" id="9805462at2"/>
<dbReference type="GO" id="GO:0003723">
    <property type="term" value="F:RNA binding"/>
    <property type="evidence" value="ECO:0007669"/>
    <property type="project" value="UniProtKB-UniRule"/>
</dbReference>
<comment type="function">
    <text evidence="3">Required for rescue of stalled ribosomes mediated by trans-translation. Binds to transfer-messenger RNA (tmRNA), required for stable association of tmRNA with ribosomes. tmRNA and SmpB together mimic tRNA shape, replacing the anticodon stem-loop with SmpB. tmRNA is encoded by the ssrA gene; the 2 termini fold to resemble tRNA(Ala) and it encodes a 'tag peptide', a short internal open reading frame. During trans-translation Ala-aminoacylated tmRNA acts like a tRNA, entering the A-site of stalled ribosomes, displacing the stalled mRNA. The ribosome then switches to translate the ORF on the tmRNA; the nascent peptide is terminated with the 'tag peptide' encoded by the tmRNA and targeted for degradation. The ribosome is freed to recommence translation, which seems to be the essential function of trans-translation.</text>
</comment>
<comment type="subcellular location">
    <subcellularLocation>
        <location evidence="3">Cytoplasm</location>
    </subcellularLocation>
    <text evidence="3">The tmRNA-SmpB complex associates with stalled 70S ribosomes.</text>
</comment>
<comment type="caution">
    <text evidence="5">The sequence shown here is derived from an EMBL/GenBank/DDBJ whole genome shotgun (WGS) entry which is preliminary data.</text>
</comment>
<dbReference type="NCBIfam" id="NF003843">
    <property type="entry name" value="PRK05422.1"/>
    <property type="match status" value="1"/>
</dbReference>
<dbReference type="CDD" id="cd09294">
    <property type="entry name" value="SmpB"/>
    <property type="match status" value="1"/>
</dbReference>